<sequence length="73" mass="8423">MKDSEIHYFLSGLKDLRELFLVIDEIKSETGMTPDVIKYGDKKLKYSSKDGKSLKNGDLNEELYIERNLIPAK</sequence>
<gene>
    <name evidence="1" type="ORF">DW206_05105</name>
</gene>
<evidence type="ECO:0000313" key="2">
    <source>
        <dbReference type="Proteomes" id="UP000283329"/>
    </source>
</evidence>
<accession>A0A414X7B8</accession>
<evidence type="ECO:0000313" key="1">
    <source>
        <dbReference type="EMBL" id="RHH50018.1"/>
    </source>
</evidence>
<protein>
    <submittedName>
        <fullName evidence="1">Uncharacterized protein</fullName>
    </submittedName>
</protein>
<dbReference type="Proteomes" id="UP000283329">
    <property type="component" value="Unassembled WGS sequence"/>
</dbReference>
<organism evidence="1 2">
    <name type="scientific">Bacteroides ovatus</name>
    <dbReference type="NCBI Taxonomy" id="28116"/>
    <lineage>
        <taxon>Bacteria</taxon>
        <taxon>Pseudomonadati</taxon>
        <taxon>Bacteroidota</taxon>
        <taxon>Bacteroidia</taxon>
        <taxon>Bacteroidales</taxon>
        <taxon>Bacteroidaceae</taxon>
        <taxon>Bacteroides</taxon>
    </lineage>
</organism>
<comment type="caution">
    <text evidence="1">The sequence shown here is derived from an EMBL/GenBank/DDBJ whole genome shotgun (WGS) entry which is preliminary data.</text>
</comment>
<dbReference type="EMBL" id="QRJR01000003">
    <property type="protein sequence ID" value="RHH50018.1"/>
    <property type="molecule type" value="Genomic_DNA"/>
</dbReference>
<proteinExistence type="predicted"/>
<dbReference type="AlphaFoldDB" id="A0A414X7B8"/>
<reference evidence="1 2" key="1">
    <citation type="submission" date="2018-08" db="EMBL/GenBank/DDBJ databases">
        <title>A genome reference for cultivated species of the human gut microbiota.</title>
        <authorList>
            <person name="Zou Y."/>
            <person name="Xue W."/>
            <person name="Luo G."/>
        </authorList>
    </citation>
    <scope>NUCLEOTIDE SEQUENCE [LARGE SCALE GENOMIC DNA]</scope>
    <source>
        <strain evidence="1 2">AM17-48</strain>
    </source>
</reference>
<dbReference type="RefSeq" id="WP_118299365.1">
    <property type="nucleotide sequence ID" value="NZ_QRJR01000003.1"/>
</dbReference>
<name>A0A414X7B8_BACOV</name>